<feature type="domain" description="Major facilitator superfamily (MFS) profile" evidence="8">
    <location>
        <begin position="88"/>
        <end position="564"/>
    </location>
</feature>
<feature type="compositionally biased region" description="Basic and acidic residues" evidence="6">
    <location>
        <begin position="24"/>
        <end position="35"/>
    </location>
</feature>
<gene>
    <name evidence="9" type="ORF">L486_07442</name>
</gene>
<feature type="transmembrane region" description="Helical" evidence="7">
    <location>
        <begin position="278"/>
        <end position="296"/>
    </location>
</feature>
<dbReference type="PANTHER" id="PTHR42718:SF9">
    <property type="entry name" value="MAJOR FACILITATOR SUPERFAMILY MULTIDRUG TRANSPORTER MFSC"/>
    <property type="match status" value="1"/>
</dbReference>
<dbReference type="InterPro" id="IPR011701">
    <property type="entry name" value="MFS"/>
</dbReference>
<feature type="compositionally biased region" description="Polar residues" evidence="6">
    <location>
        <begin position="1"/>
        <end position="13"/>
    </location>
</feature>
<dbReference type="Gene3D" id="1.20.1720.10">
    <property type="entry name" value="Multidrug resistance protein D"/>
    <property type="match status" value="1"/>
</dbReference>
<proteinExistence type="predicted"/>
<feature type="transmembrane region" description="Helical" evidence="7">
    <location>
        <begin position="458"/>
        <end position="479"/>
    </location>
</feature>
<feature type="transmembrane region" description="Helical" evidence="7">
    <location>
        <begin position="211"/>
        <end position="238"/>
    </location>
</feature>
<feature type="compositionally biased region" description="Polar residues" evidence="6">
    <location>
        <begin position="63"/>
        <end position="75"/>
    </location>
</feature>
<feature type="transmembrane region" description="Helical" evidence="7">
    <location>
        <begin position="506"/>
        <end position="524"/>
    </location>
</feature>
<evidence type="ECO:0000256" key="6">
    <source>
        <dbReference type="SAM" id="MobiDB-lite"/>
    </source>
</evidence>
<evidence type="ECO:0000256" key="2">
    <source>
        <dbReference type="ARBA" id="ARBA00022448"/>
    </source>
</evidence>
<feature type="transmembrane region" description="Helical" evidence="7">
    <location>
        <begin position="417"/>
        <end position="437"/>
    </location>
</feature>
<dbReference type="Proteomes" id="UP000092583">
    <property type="component" value="Unassembled WGS sequence"/>
</dbReference>
<feature type="transmembrane region" description="Helical" evidence="7">
    <location>
        <begin position="184"/>
        <end position="204"/>
    </location>
</feature>
<keyword evidence="5 7" id="KW-0472">Membrane</keyword>
<keyword evidence="3 7" id="KW-0812">Transmembrane</keyword>
<dbReference type="PROSITE" id="PS50850">
    <property type="entry name" value="MFS"/>
    <property type="match status" value="1"/>
</dbReference>
<dbReference type="GO" id="GO:0022857">
    <property type="term" value="F:transmembrane transporter activity"/>
    <property type="evidence" value="ECO:0007669"/>
    <property type="project" value="InterPro"/>
</dbReference>
<dbReference type="Pfam" id="PF07690">
    <property type="entry name" value="MFS_1"/>
    <property type="match status" value="1"/>
</dbReference>
<dbReference type="GO" id="GO:0016020">
    <property type="term" value="C:membrane"/>
    <property type="evidence" value="ECO:0007669"/>
    <property type="project" value="UniProtKB-SubCell"/>
</dbReference>
<evidence type="ECO:0000259" key="8">
    <source>
        <dbReference type="PROSITE" id="PS50850"/>
    </source>
</evidence>
<evidence type="ECO:0000256" key="1">
    <source>
        <dbReference type="ARBA" id="ARBA00004141"/>
    </source>
</evidence>
<feature type="transmembrane region" description="Helical" evidence="7">
    <location>
        <begin position="244"/>
        <end position="266"/>
    </location>
</feature>
<feature type="transmembrane region" description="Helical" evidence="7">
    <location>
        <begin position="393"/>
        <end position="411"/>
    </location>
</feature>
<dbReference type="EMBL" id="KI669467">
    <property type="protein sequence ID" value="OCF55327.1"/>
    <property type="molecule type" value="Genomic_DNA"/>
</dbReference>
<keyword evidence="2" id="KW-0813">Transport</keyword>
<feature type="transmembrane region" description="Helical" evidence="7">
    <location>
        <begin position="154"/>
        <end position="172"/>
    </location>
</feature>
<evidence type="ECO:0000313" key="10">
    <source>
        <dbReference type="Proteomes" id="UP000092583"/>
    </source>
</evidence>
<feature type="region of interest" description="Disordered" evidence="6">
    <location>
        <begin position="1"/>
        <end position="75"/>
    </location>
</feature>
<organism evidence="9 10">
    <name type="scientific">Kwoniella mangroviensis CBS 10435</name>
    <dbReference type="NCBI Taxonomy" id="1331196"/>
    <lineage>
        <taxon>Eukaryota</taxon>
        <taxon>Fungi</taxon>
        <taxon>Dikarya</taxon>
        <taxon>Basidiomycota</taxon>
        <taxon>Agaricomycotina</taxon>
        <taxon>Tremellomycetes</taxon>
        <taxon>Tremellales</taxon>
        <taxon>Cryptococcaceae</taxon>
        <taxon>Kwoniella</taxon>
    </lineage>
</organism>
<feature type="region of interest" description="Disordered" evidence="6">
    <location>
        <begin position="530"/>
        <end position="564"/>
    </location>
</feature>
<keyword evidence="10" id="KW-1185">Reference proteome</keyword>
<dbReference type="OrthoDB" id="2130629at2759"/>
<keyword evidence="4 7" id="KW-1133">Transmembrane helix</keyword>
<protein>
    <recommendedName>
        <fullName evidence="8">Major facilitator superfamily (MFS) profile domain-containing protein</fullName>
    </recommendedName>
</protein>
<dbReference type="PANTHER" id="PTHR42718">
    <property type="entry name" value="MAJOR FACILITATOR SUPERFAMILY MULTIDRUG TRANSPORTER MFSC"/>
    <property type="match status" value="1"/>
</dbReference>
<feature type="compositionally biased region" description="Polar residues" evidence="6">
    <location>
        <begin position="37"/>
        <end position="46"/>
    </location>
</feature>
<evidence type="ECO:0000256" key="5">
    <source>
        <dbReference type="ARBA" id="ARBA00023136"/>
    </source>
</evidence>
<dbReference type="SUPFAM" id="SSF103473">
    <property type="entry name" value="MFS general substrate transporter"/>
    <property type="match status" value="1"/>
</dbReference>
<feature type="transmembrane region" description="Helical" evidence="7">
    <location>
        <begin position="308"/>
        <end position="327"/>
    </location>
</feature>
<accession>A0A1B9IIN0</accession>
<evidence type="ECO:0000256" key="7">
    <source>
        <dbReference type="SAM" id="Phobius"/>
    </source>
</evidence>
<evidence type="ECO:0000256" key="4">
    <source>
        <dbReference type="ARBA" id="ARBA00022989"/>
    </source>
</evidence>
<dbReference type="InterPro" id="IPR036259">
    <property type="entry name" value="MFS_trans_sf"/>
</dbReference>
<feature type="transmembrane region" description="Helical" evidence="7">
    <location>
        <begin position="86"/>
        <end position="106"/>
    </location>
</feature>
<dbReference type="AlphaFoldDB" id="A0A1B9IIN0"/>
<reference evidence="9 10" key="1">
    <citation type="submission" date="2013-07" db="EMBL/GenBank/DDBJ databases">
        <title>The Genome Sequence of Kwoniella mangroviensis CBS10435.</title>
        <authorList>
            <consortium name="The Broad Institute Genome Sequencing Platform"/>
            <person name="Cuomo C."/>
            <person name="Litvintseva A."/>
            <person name="Chen Y."/>
            <person name="Heitman J."/>
            <person name="Sun S."/>
            <person name="Springer D."/>
            <person name="Dromer F."/>
            <person name="Young S.K."/>
            <person name="Zeng Q."/>
            <person name="Gargeya S."/>
            <person name="Fitzgerald M."/>
            <person name="Abouelleil A."/>
            <person name="Alvarado L."/>
            <person name="Berlin A.M."/>
            <person name="Chapman S.B."/>
            <person name="Dewar J."/>
            <person name="Goldberg J."/>
            <person name="Griggs A."/>
            <person name="Gujja S."/>
            <person name="Hansen M."/>
            <person name="Howarth C."/>
            <person name="Imamovic A."/>
            <person name="Larimer J."/>
            <person name="McCowan C."/>
            <person name="Murphy C."/>
            <person name="Pearson M."/>
            <person name="Priest M."/>
            <person name="Roberts A."/>
            <person name="Saif S."/>
            <person name="Shea T."/>
            <person name="Sykes S."/>
            <person name="Wortman J."/>
            <person name="Nusbaum C."/>
            <person name="Birren B."/>
        </authorList>
    </citation>
    <scope>NUCLEOTIDE SEQUENCE [LARGE SCALE GENOMIC DNA]</scope>
    <source>
        <strain evidence="9 10">CBS 10435</strain>
    </source>
</reference>
<dbReference type="InterPro" id="IPR020846">
    <property type="entry name" value="MFS_dom"/>
</dbReference>
<feature type="compositionally biased region" description="Basic and acidic residues" evidence="6">
    <location>
        <begin position="545"/>
        <end position="564"/>
    </location>
</feature>
<reference evidence="10" key="2">
    <citation type="submission" date="2013-12" db="EMBL/GenBank/DDBJ databases">
        <title>Evolution of pathogenesis and genome organization in the Tremellales.</title>
        <authorList>
            <person name="Cuomo C."/>
            <person name="Litvintseva A."/>
            <person name="Heitman J."/>
            <person name="Chen Y."/>
            <person name="Sun S."/>
            <person name="Springer D."/>
            <person name="Dromer F."/>
            <person name="Young S."/>
            <person name="Zeng Q."/>
            <person name="Chapman S."/>
            <person name="Gujja S."/>
            <person name="Saif S."/>
            <person name="Birren B."/>
        </authorList>
    </citation>
    <scope>NUCLEOTIDE SEQUENCE [LARGE SCALE GENOMIC DNA]</scope>
    <source>
        <strain evidence="10">CBS 10435</strain>
    </source>
</reference>
<comment type="subcellular location">
    <subcellularLocation>
        <location evidence="1">Membrane</location>
        <topology evidence="1">Multi-pass membrane protein</topology>
    </subcellularLocation>
</comment>
<sequence>MTSLASDTGSSGTPAIIRSSVGDQDTHHSKDRMNVEPRNTQTTSKTLADRPDTSSADPEDPPNHSSSTPATDTQTQCIRLSRTRQVLVIVTMSMISMLDAICGQALNISMPTIQEELNMNESDLQWLQTAFHLAVGSLLVFFGKVADNFGRKRLLLLGIMIFGGFQLIGGFMSNGAALITTRALSGVGLAMCAPSATGILAEYFTGKARSIAFTCFGMGIAIGGASGILIGGLFVSYVRYTWRSIMFFLSGLSLLILIMIIVFVPWDHSHAEDRRMDWVGVTLLAGGLAMFLFAITDAQNAPDGRKTPYIIAILLLGILSVTTFFFWEHHIANKTSRPPLMRPASWTRAHGRLSALYFTSSLGNLGYIDALYNATLYFQQLQETGSTGAMLRYLPIEISGIICYVLVALVIHKVPAYWLMLLGLLACGFANMCFALSEEVRTTGNYHFMGCGSQLWEWHLFQSMLRLGISVGLSLMAIINTSVKNKNLGKGKDETESLLRGLQSGFWLSAAACWLGVFVVATALKGLGTVGKDESQSSEASNSPENDKGKDQGNSKKSKREGGC</sequence>
<feature type="transmembrane region" description="Helical" evidence="7">
    <location>
        <begin position="126"/>
        <end position="142"/>
    </location>
</feature>
<evidence type="ECO:0000256" key="3">
    <source>
        <dbReference type="ARBA" id="ARBA00022692"/>
    </source>
</evidence>
<name>A0A1B9IIN0_9TREE</name>
<evidence type="ECO:0000313" key="9">
    <source>
        <dbReference type="EMBL" id="OCF55327.1"/>
    </source>
</evidence>
<dbReference type="STRING" id="1331196.A0A1B9IIN0"/>